<accession>A0ABD5R636</accession>
<name>A0ABD5R636_9EURY</name>
<evidence type="ECO:0000313" key="2">
    <source>
        <dbReference type="Proteomes" id="UP001596118"/>
    </source>
</evidence>
<comment type="caution">
    <text evidence="1">The sequence shown here is derived from an EMBL/GenBank/DDBJ whole genome shotgun (WGS) entry which is preliminary data.</text>
</comment>
<sequence>MTTERTARKRLGVLVDAGFVERITPSEGREAGYRRTPRSIVLERVEQLLDSTDAETLATRVAEMSEVVRRSKENAGEQCWPQNQSNLLSGAVSRGATVSDHC</sequence>
<keyword evidence="2" id="KW-1185">Reference proteome</keyword>
<gene>
    <name evidence="1" type="ORF">ACFPM1_15175</name>
</gene>
<dbReference type="EMBL" id="JBHSKY010000018">
    <property type="protein sequence ID" value="MFC5280091.1"/>
    <property type="molecule type" value="Genomic_DNA"/>
</dbReference>
<dbReference type="AlphaFoldDB" id="A0ABD5R636"/>
<dbReference type="RefSeq" id="WP_256413086.1">
    <property type="nucleotide sequence ID" value="NZ_JANHDM010000016.1"/>
</dbReference>
<dbReference type="Proteomes" id="UP001596118">
    <property type="component" value="Unassembled WGS sequence"/>
</dbReference>
<proteinExistence type="predicted"/>
<organism evidence="1 2">
    <name type="scientific">Halorubrum rubrum</name>
    <dbReference type="NCBI Taxonomy" id="1126240"/>
    <lineage>
        <taxon>Archaea</taxon>
        <taxon>Methanobacteriati</taxon>
        <taxon>Methanobacteriota</taxon>
        <taxon>Stenosarchaea group</taxon>
        <taxon>Halobacteria</taxon>
        <taxon>Halobacteriales</taxon>
        <taxon>Haloferacaceae</taxon>
        <taxon>Halorubrum</taxon>
    </lineage>
</organism>
<evidence type="ECO:0008006" key="3">
    <source>
        <dbReference type="Google" id="ProtNLM"/>
    </source>
</evidence>
<evidence type="ECO:0000313" key="1">
    <source>
        <dbReference type="EMBL" id="MFC5280091.1"/>
    </source>
</evidence>
<reference evidence="1 2" key="1">
    <citation type="journal article" date="2019" name="Int. J. Syst. Evol. Microbiol.">
        <title>The Global Catalogue of Microorganisms (GCM) 10K type strain sequencing project: providing services to taxonomists for standard genome sequencing and annotation.</title>
        <authorList>
            <consortium name="The Broad Institute Genomics Platform"/>
            <consortium name="The Broad Institute Genome Sequencing Center for Infectious Disease"/>
            <person name="Wu L."/>
            <person name="Ma J."/>
        </authorList>
    </citation>
    <scope>NUCLEOTIDE SEQUENCE [LARGE SCALE GENOMIC DNA]</scope>
    <source>
        <strain evidence="1 2">CGMCC 1.12124</strain>
    </source>
</reference>
<protein>
    <recommendedName>
        <fullName evidence="3">Transcriptional regulator</fullName>
    </recommendedName>
</protein>